<accession>A0A833H514</accession>
<feature type="region of interest" description="Disordered" evidence="1">
    <location>
        <begin position="236"/>
        <end position="260"/>
    </location>
</feature>
<evidence type="ECO:0000256" key="1">
    <source>
        <dbReference type="SAM" id="MobiDB-lite"/>
    </source>
</evidence>
<dbReference type="EMBL" id="WBUI01000001">
    <property type="protein sequence ID" value="KAB2935531.1"/>
    <property type="molecule type" value="Genomic_DNA"/>
</dbReference>
<dbReference type="AlphaFoldDB" id="A0A833H514"/>
<sequence length="260" mass="28692">MEELLNGYTPAEIRLLIDPKTTRIELLKLTFRDLVLRGILRLEGKGDDVDVTTGESFRPWPQKRHETVFTNMFLEITDMTVPVMKYFKAVYDESDSDRQYRIVMTAHDLKKNGLVNDSAIDRMLDHVTLTKNGKDFVKRLRSLFNDYESRVGKQLDPQRVAGIVQPLSTHFLLLANIPMTIYPALVPLLDLSLPIEQRQLDSTSGSDGSGFDTFSSSDIETMLDCDSSFADACTDGGGADSDSGDSSDSGCSGCGGCGGD</sequence>
<organism evidence="2 3">
    <name type="scientific">Leptonema illini</name>
    <dbReference type="NCBI Taxonomy" id="183"/>
    <lineage>
        <taxon>Bacteria</taxon>
        <taxon>Pseudomonadati</taxon>
        <taxon>Spirochaetota</taxon>
        <taxon>Spirochaetia</taxon>
        <taxon>Leptospirales</taxon>
        <taxon>Leptospiraceae</taxon>
        <taxon>Leptonema</taxon>
    </lineage>
</organism>
<reference evidence="2 3" key="1">
    <citation type="submission" date="2019-10" db="EMBL/GenBank/DDBJ databases">
        <title>Extracellular Electron Transfer in a Candidatus Methanoperedens spp. Enrichment Culture.</title>
        <authorList>
            <person name="Berger S."/>
            <person name="Rangel Shaw D."/>
            <person name="Berben T."/>
            <person name="In 'T Zandt M."/>
            <person name="Frank J."/>
            <person name="Reimann J."/>
            <person name="Jetten M.S.M."/>
            <person name="Welte C.U."/>
        </authorList>
    </citation>
    <scope>NUCLEOTIDE SEQUENCE [LARGE SCALE GENOMIC DNA]</scope>
    <source>
        <strain evidence="2">SB12</strain>
    </source>
</reference>
<comment type="caution">
    <text evidence="2">The sequence shown here is derived from an EMBL/GenBank/DDBJ whole genome shotgun (WGS) entry which is preliminary data.</text>
</comment>
<evidence type="ECO:0000313" key="3">
    <source>
        <dbReference type="Proteomes" id="UP000460298"/>
    </source>
</evidence>
<protein>
    <submittedName>
        <fullName evidence="2">Uncharacterized protein</fullName>
    </submittedName>
</protein>
<feature type="compositionally biased region" description="Low complexity" evidence="1">
    <location>
        <begin position="240"/>
        <end position="251"/>
    </location>
</feature>
<proteinExistence type="predicted"/>
<name>A0A833H514_9LEPT</name>
<gene>
    <name evidence="2" type="ORF">F9K24_02030</name>
</gene>
<evidence type="ECO:0000313" key="2">
    <source>
        <dbReference type="EMBL" id="KAB2935531.1"/>
    </source>
</evidence>
<dbReference type="Proteomes" id="UP000460298">
    <property type="component" value="Unassembled WGS sequence"/>
</dbReference>